<feature type="region of interest" description="Disordered" evidence="1">
    <location>
        <begin position="122"/>
        <end position="155"/>
    </location>
</feature>
<feature type="region of interest" description="Disordered" evidence="1">
    <location>
        <begin position="36"/>
        <end position="99"/>
    </location>
</feature>
<sequence>MRCYLITPYRCFSQWLLESMSHQLWTTLKPAPFLKKPKKKKKTEFATHLKQNRQAGQPLHPPPHVPTHAHRHRPRTSRTSNLPTQLHLGQKRGAKRRKEKEMKKATMYFSFSHNQSCFTRWQEEGRSLGGSDADARLGSSTAEEIEAKGRKEKEK</sequence>
<accession>Q8IGE2</accession>
<evidence type="ECO:0000256" key="1">
    <source>
        <dbReference type="SAM" id="MobiDB-lite"/>
    </source>
</evidence>
<evidence type="ECO:0000313" key="2">
    <source>
        <dbReference type="EMBL" id="AAN71579.1"/>
    </source>
</evidence>
<dbReference type="EMBL" id="BT001824">
    <property type="protein sequence ID" value="AAN71579.1"/>
    <property type="molecule type" value="mRNA"/>
</dbReference>
<feature type="compositionally biased region" description="Basic and acidic residues" evidence="1">
    <location>
        <begin position="145"/>
        <end position="155"/>
    </location>
</feature>
<feature type="compositionally biased region" description="Basic residues" evidence="1">
    <location>
        <begin position="67"/>
        <end position="76"/>
    </location>
</feature>
<reference evidence="2" key="1">
    <citation type="submission" date="2002-11" db="EMBL/GenBank/DDBJ databases">
        <authorList>
            <person name="Stapleton M."/>
            <person name="Brokstein P."/>
            <person name="Hong L."/>
            <person name="Agbayani A."/>
            <person name="Carlson J."/>
            <person name="Champe M."/>
            <person name="Chavez C."/>
            <person name="Dorsett V."/>
            <person name="Dresnek D."/>
            <person name="Farfan D."/>
            <person name="Frise E."/>
            <person name="George R."/>
            <person name="Gonzalez M."/>
            <person name="Guarin H."/>
            <person name="Kronmiller B."/>
            <person name="Li P."/>
            <person name="Liao G."/>
            <person name="Miranda A."/>
            <person name="Mungall C.J."/>
            <person name="Nunoo J."/>
            <person name="Pacleb J."/>
            <person name="Paragas V."/>
            <person name="Park S."/>
            <person name="Patel S."/>
            <person name="Phouanenavong S."/>
            <person name="Wan K."/>
            <person name="Yu C."/>
            <person name="Lewis S.E."/>
            <person name="Rubin G.M."/>
            <person name="Celniker S."/>
        </authorList>
    </citation>
    <scope>NUCLEOTIDE SEQUENCE</scope>
    <source>
        <strain evidence="2">Berkeley</strain>
    </source>
</reference>
<feature type="compositionally biased region" description="Basic residues" evidence="1">
    <location>
        <begin position="89"/>
        <end position="98"/>
    </location>
</feature>
<name>Q8IGE2_DROME</name>
<dbReference type="AlphaFoldDB" id="Q8IGE2"/>
<protein>
    <submittedName>
        <fullName evidence="2">RH43029p</fullName>
    </submittedName>
</protein>
<organism evidence="2">
    <name type="scientific">Drosophila melanogaster</name>
    <name type="common">Fruit fly</name>
    <dbReference type="NCBI Taxonomy" id="7227"/>
    <lineage>
        <taxon>Eukaryota</taxon>
        <taxon>Metazoa</taxon>
        <taxon>Ecdysozoa</taxon>
        <taxon>Arthropoda</taxon>
        <taxon>Hexapoda</taxon>
        <taxon>Insecta</taxon>
        <taxon>Pterygota</taxon>
        <taxon>Neoptera</taxon>
        <taxon>Endopterygota</taxon>
        <taxon>Diptera</taxon>
        <taxon>Brachycera</taxon>
        <taxon>Muscomorpha</taxon>
        <taxon>Ephydroidea</taxon>
        <taxon>Drosophilidae</taxon>
        <taxon>Drosophila</taxon>
        <taxon>Sophophora</taxon>
    </lineage>
</organism>
<proteinExistence type="evidence at transcript level"/>